<gene>
    <name evidence="1" type="ORF">SAMN05444408_11611</name>
</gene>
<accession>A0A1M5B0N2</accession>
<evidence type="ECO:0008006" key="3">
    <source>
        <dbReference type="Google" id="ProtNLM"/>
    </source>
</evidence>
<dbReference type="AlphaFoldDB" id="A0A1M5B0N2"/>
<dbReference type="RefSeq" id="WP_072885908.1">
    <property type="nucleotide sequence ID" value="NZ_FQVO01000016.1"/>
</dbReference>
<reference evidence="2" key="1">
    <citation type="submission" date="2016-11" db="EMBL/GenBank/DDBJ databases">
        <authorList>
            <person name="Varghese N."/>
            <person name="Submissions S."/>
        </authorList>
    </citation>
    <scope>NUCLEOTIDE SEQUENCE [LARGE SCALE GENOMIC DNA]</scope>
    <source>
        <strain evidence="2">DSM 26898</strain>
    </source>
</reference>
<dbReference type="STRING" id="1302685.SAMN05444408_11611"/>
<name>A0A1M5B0N2_9FLAO</name>
<dbReference type="InterPro" id="IPR011006">
    <property type="entry name" value="CheY-like_superfamily"/>
</dbReference>
<evidence type="ECO:0000313" key="1">
    <source>
        <dbReference type="EMBL" id="SHF35732.1"/>
    </source>
</evidence>
<dbReference type="SUPFAM" id="SSF52172">
    <property type="entry name" value="CheY-like"/>
    <property type="match status" value="1"/>
</dbReference>
<protein>
    <recommendedName>
        <fullName evidence="3">Response regulatory domain-containing protein</fullName>
    </recommendedName>
</protein>
<keyword evidence="2" id="KW-1185">Reference proteome</keyword>
<dbReference type="Proteomes" id="UP000184236">
    <property type="component" value="Unassembled WGS sequence"/>
</dbReference>
<evidence type="ECO:0000313" key="2">
    <source>
        <dbReference type="Proteomes" id="UP000184236"/>
    </source>
</evidence>
<organism evidence="1 2">
    <name type="scientific">Chryseobacterium takakiae</name>
    <dbReference type="NCBI Taxonomy" id="1302685"/>
    <lineage>
        <taxon>Bacteria</taxon>
        <taxon>Pseudomonadati</taxon>
        <taxon>Bacteroidota</taxon>
        <taxon>Flavobacteriia</taxon>
        <taxon>Flavobacteriales</taxon>
        <taxon>Weeksellaceae</taxon>
        <taxon>Chryseobacterium group</taxon>
        <taxon>Chryseobacterium</taxon>
    </lineage>
</organism>
<dbReference type="EMBL" id="FQVO01000016">
    <property type="protein sequence ID" value="SHF35732.1"/>
    <property type="molecule type" value="Genomic_DNA"/>
</dbReference>
<dbReference type="Gene3D" id="3.40.50.2300">
    <property type="match status" value="1"/>
</dbReference>
<dbReference type="OrthoDB" id="9797341at2"/>
<sequence>METGTAQKRITLAFINNKSLILDVICNELVASGTKVLFRSENIDVGLSQLSVLKELPKVCMIDLDFYGKNVLAQLQKLRIQYPTIKLIAHSDIDAEKAVKPLLEIGFSGYLFIGSDADDFRKAVEVVVNDGRYFSMGVAKIAQEYFTNN</sequence>
<proteinExistence type="predicted"/>